<protein>
    <recommendedName>
        <fullName evidence="1">Putative DnaT-like domain-containing protein</fullName>
    </recommendedName>
</protein>
<dbReference type="Proteomes" id="UP001500604">
    <property type="component" value="Unassembled WGS sequence"/>
</dbReference>
<proteinExistence type="predicted"/>
<evidence type="ECO:0000313" key="3">
    <source>
        <dbReference type="Proteomes" id="UP001500604"/>
    </source>
</evidence>
<gene>
    <name evidence="2" type="ORF">GCM10023116_43620</name>
</gene>
<feature type="domain" description="Putative DnaT-like" evidence="1">
    <location>
        <begin position="2"/>
        <end position="150"/>
    </location>
</feature>
<reference evidence="3" key="1">
    <citation type="journal article" date="2019" name="Int. J. Syst. Evol. Microbiol.">
        <title>The Global Catalogue of Microorganisms (GCM) 10K type strain sequencing project: providing services to taxonomists for standard genome sequencing and annotation.</title>
        <authorList>
            <consortium name="The Broad Institute Genomics Platform"/>
            <consortium name="The Broad Institute Genome Sequencing Center for Infectious Disease"/>
            <person name="Wu L."/>
            <person name="Ma J."/>
        </authorList>
    </citation>
    <scope>NUCLEOTIDE SEQUENCE [LARGE SCALE GENOMIC DNA]</scope>
    <source>
        <strain evidence="3">JCM 17805</strain>
    </source>
</reference>
<dbReference type="Pfam" id="PF20557">
    <property type="entry name" value="DnaT_2"/>
    <property type="match status" value="1"/>
</dbReference>
<dbReference type="EMBL" id="BAABFL010000468">
    <property type="protein sequence ID" value="GAA4652078.1"/>
    <property type="molecule type" value="Genomic_DNA"/>
</dbReference>
<accession>A0ABP8V765</accession>
<name>A0ABP8V765_9GAMM</name>
<keyword evidence="3" id="KW-1185">Reference proteome</keyword>
<evidence type="ECO:0000259" key="1">
    <source>
        <dbReference type="Pfam" id="PF20557"/>
    </source>
</evidence>
<dbReference type="InterPro" id="IPR046787">
    <property type="entry name" value="DnaT_2"/>
</dbReference>
<organism evidence="2 3">
    <name type="scientific">Kistimonas scapharcae</name>
    <dbReference type="NCBI Taxonomy" id="1036133"/>
    <lineage>
        <taxon>Bacteria</taxon>
        <taxon>Pseudomonadati</taxon>
        <taxon>Pseudomonadota</taxon>
        <taxon>Gammaproteobacteria</taxon>
        <taxon>Oceanospirillales</taxon>
        <taxon>Endozoicomonadaceae</taxon>
        <taxon>Kistimonas</taxon>
    </lineage>
</organism>
<comment type="caution">
    <text evidence="2">The sequence shown here is derived from an EMBL/GenBank/DDBJ whole genome shotgun (WGS) entry which is preliminary data.</text>
</comment>
<sequence length="150" mass="16313">MTYATVEQLRGYAGARGYALPDADAECARLLTLGHDWLELQEWAGSRTDADQVNEWPRTGAYVDGRYLPSDSVPKRVIDAECQLAVDSMSFDLLPTGEGREVVKERVEGIIDLEYATNGSGAVVPEPTKAKALIRPLLASGGMTLRVCRA</sequence>
<evidence type="ECO:0000313" key="2">
    <source>
        <dbReference type="EMBL" id="GAA4652078.1"/>
    </source>
</evidence>
<dbReference type="RefSeq" id="WP_345198574.1">
    <property type="nucleotide sequence ID" value="NZ_BAABFL010000468.1"/>
</dbReference>